<organism evidence="2 3">
    <name type="scientific">Anopheles quadriannulatus</name>
    <name type="common">Mosquito</name>
    <dbReference type="NCBI Taxonomy" id="34691"/>
    <lineage>
        <taxon>Eukaryota</taxon>
        <taxon>Metazoa</taxon>
        <taxon>Ecdysozoa</taxon>
        <taxon>Arthropoda</taxon>
        <taxon>Hexapoda</taxon>
        <taxon>Insecta</taxon>
        <taxon>Pterygota</taxon>
        <taxon>Neoptera</taxon>
        <taxon>Endopterygota</taxon>
        <taxon>Diptera</taxon>
        <taxon>Nematocera</taxon>
        <taxon>Culicoidea</taxon>
        <taxon>Culicidae</taxon>
        <taxon>Anophelinae</taxon>
        <taxon>Anopheles</taxon>
    </lineage>
</organism>
<dbReference type="AlphaFoldDB" id="A0A182X9R2"/>
<keyword evidence="3" id="KW-1185">Reference proteome</keyword>
<sequence length="677" mass="76754">MTNLRIKKQLIDFKSTKRYIRRNQRLKSGFVKKGFINILATEPQPQAVVEDPCEVSNIFEAVVEGDTLDISSDENDDEDGHEEGEGANKTSKTPGFDMHAHSLEECLRYWALKTNAAHSSVNLLLHIMRERANLLLPKDARTLLKTSTAPKKILNVAGGQYWYNGLGPCLEKAFRKQRIIPGTKLPIILNIDGVPLHKSSRTAFWPILAKIHKMPHIKPMTVAIFCGTKKPDSLEDYLRPLVQDVNHIIDNGVLAGSPPTLVKIEVHAIVADSPARAFLKGVVSHVGHHGCLKCTAVGYYHPSSRTTCFPSTSAAPRTDEDFRAGVYKEHIKEKTPLLELKKFNMVKKMPVDDDLHLFYLGIQRRHLQGKVYGLWGSEKWTAEMVEQISLHLVSIVLPSEIHRKLRKLDDLKFWKGSEYSSFLHYAAPVVLRGRVSENEYNHYMLFNCVTKFLCSRTFKNQWTSAGCLLEQFVADYDKIYGEGYVSSNVHNLLHVTEEVMDLGTLHETSAFDFENALQGKTRMLRSGYKNLEQVINRLSELDNLTTPEPMKFFYDIEVKDTQITVLMNNYVLKKGNRDGWFLSTEKEVIQYCSAAKVSSTVRITGKKLIGRKKEAFIFPLSSTYLFTFECNVNEIERTVVELTPSQVFCKLVAIPLNEGGDTFFTPLIHTLPDVDSN</sequence>
<feature type="compositionally biased region" description="Acidic residues" evidence="1">
    <location>
        <begin position="71"/>
        <end position="82"/>
    </location>
</feature>
<reference evidence="2" key="1">
    <citation type="submission" date="2020-05" db="UniProtKB">
        <authorList>
            <consortium name="EnsemblMetazoa"/>
        </authorList>
    </citation>
    <scope>IDENTIFICATION</scope>
    <source>
        <strain evidence="2">SANGQUA</strain>
    </source>
</reference>
<dbReference type="VEuPathDB" id="VectorBase:AQUA006551"/>
<feature type="region of interest" description="Disordered" evidence="1">
    <location>
        <begin position="69"/>
        <end position="96"/>
    </location>
</feature>
<evidence type="ECO:0000313" key="3">
    <source>
        <dbReference type="Proteomes" id="UP000076407"/>
    </source>
</evidence>
<evidence type="ECO:0000313" key="2">
    <source>
        <dbReference type="EnsemblMetazoa" id="AQUA006551-PA"/>
    </source>
</evidence>
<proteinExistence type="predicted"/>
<dbReference type="Proteomes" id="UP000076407">
    <property type="component" value="Unassembled WGS sequence"/>
</dbReference>
<evidence type="ECO:0000256" key="1">
    <source>
        <dbReference type="SAM" id="MobiDB-lite"/>
    </source>
</evidence>
<dbReference type="PANTHER" id="PTHR33053">
    <property type="entry name" value="PROTEIN, PUTATIVE-RELATED"/>
    <property type="match status" value="1"/>
</dbReference>
<accession>A0A182X9R2</accession>
<dbReference type="PANTHER" id="PTHR33053:SF9">
    <property type="entry name" value="AGAP000105-PA"/>
    <property type="match status" value="1"/>
</dbReference>
<name>A0A182X9R2_ANOQN</name>
<dbReference type="EnsemblMetazoa" id="AQUA006551-RA">
    <property type="protein sequence ID" value="AQUA006551-PA"/>
    <property type="gene ID" value="AQUA006551"/>
</dbReference>
<dbReference type="STRING" id="34691.A0A182X9R2"/>
<evidence type="ECO:0008006" key="4">
    <source>
        <dbReference type="Google" id="ProtNLM"/>
    </source>
</evidence>
<protein>
    <recommendedName>
        <fullName evidence="4">Transposase domain-containing protein</fullName>
    </recommendedName>
</protein>